<dbReference type="OrthoDB" id="9800814at2"/>
<evidence type="ECO:0000313" key="2">
    <source>
        <dbReference type="Proteomes" id="UP000001968"/>
    </source>
</evidence>
<dbReference type="PANTHER" id="PTHR11476">
    <property type="entry name" value="HISTIDYL-TRNA SYNTHETASE"/>
    <property type="match status" value="1"/>
</dbReference>
<reference evidence="2" key="1">
    <citation type="journal article" date="2010" name="Environ. Microbiol.">
        <title>The genome of Syntrophomonas wolfei: new insights into syntrophic metabolism and biohydrogen production.</title>
        <authorList>
            <person name="Sieber J.R."/>
            <person name="Sims D.R."/>
            <person name="Han C."/>
            <person name="Kim E."/>
            <person name="Lykidis A."/>
            <person name="Lapidus A.L."/>
            <person name="McDonnald E."/>
            <person name="Rohlin L."/>
            <person name="Culley D.E."/>
            <person name="Gunsalus R."/>
            <person name="McInerney M.J."/>
        </authorList>
    </citation>
    <scope>NUCLEOTIDE SEQUENCE [LARGE SCALE GENOMIC DNA]</scope>
    <source>
        <strain evidence="2">DSM 2245B / Goettingen</strain>
    </source>
</reference>
<sequence length="104" mass="11553">MLEISVSFRSSLAAGGRYDRIIGEFINNGRDYPAAGISFGLDAIFQVLKQNGRVAEYRPLDFFIIPLGTLKESLKLAQELRRKSLRVEVDISGVSVKNSTPINH</sequence>
<gene>
    <name evidence="1" type="ordered locus">Swol_2280</name>
</gene>
<dbReference type="KEGG" id="swo:Swol_2280"/>
<keyword evidence="2" id="KW-1185">Reference proteome</keyword>
<dbReference type="GO" id="GO:0140096">
    <property type="term" value="F:catalytic activity, acting on a protein"/>
    <property type="evidence" value="ECO:0007669"/>
    <property type="project" value="UniProtKB-ARBA"/>
</dbReference>
<dbReference type="HOGENOM" id="CLU_2248781_0_0_9"/>
<proteinExistence type="predicted"/>
<dbReference type="eggNOG" id="COG0124">
    <property type="taxonomic scope" value="Bacteria"/>
</dbReference>
<name>Q0AUN3_SYNWW</name>
<dbReference type="STRING" id="335541.Swol_2280"/>
<dbReference type="InterPro" id="IPR045864">
    <property type="entry name" value="aa-tRNA-synth_II/BPL/LPL"/>
</dbReference>
<dbReference type="Gene3D" id="3.30.930.10">
    <property type="entry name" value="Bira Bifunctional Protein, Domain 2"/>
    <property type="match status" value="1"/>
</dbReference>
<dbReference type="Proteomes" id="UP000001968">
    <property type="component" value="Chromosome"/>
</dbReference>
<keyword evidence="1" id="KW-0030">Aminoacyl-tRNA synthetase</keyword>
<protein>
    <submittedName>
        <fullName evidence="1">Histidine--tRNA ligase (Histidyl-tRNA synthetase)</fullName>
    </submittedName>
</protein>
<organism evidence="1 2">
    <name type="scientific">Syntrophomonas wolfei subsp. wolfei (strain DSM 2245B / Goettingen)</name>
    <dbReference type="NCBI Taxonomy" id="335541"/>
    <lineage>
        <taxon>Bacteria</taxon>
        <taxon>Bacillati</taxon>
        <taxon>Bacillota</taxon>
        <taxon>Clostridia</taxon>
        <taxon>Eubacteriales</taxon>
        <taxon>Syntrophomonadaceae</taxon>
        <taxon>Syntrophomonas</taxon>
    </lineage>
</organism>
<dbReference type="AlphaFoldDB" id="Q0AUN3"/>
<keyword evidence="1" id="KW-0436">Ligase</keyword>
<evidence type="ECO:0000313" key="1">
    <source>
        <dbReference type="EMBL" id="ABI69571.1"/>
    </source>
</evidence>
<dbReference type="GO" id="GO:0016740">
    <property type="term" value="F:transferase activity"/>
    <property type="evidence" value="ECO:0007669"/>
    <property type="project" value="UniProtKB-ARBA"/>
</dbReference>
<accession>Q0AUN3</accession>
<dbReference type="SUPFAM" id="SSF55681">
    <property type="entry name" value="Class II aaRS and biotin synthetases"/>
    <property type="match status" value="1"/>
</dbReference>
<dbReference type="PANTHER" id="PTHR11476:SF7">
    <property type="entry name" value="HISTIDINE--TRNA LIGASE"/>
    <property type="match status" value="1"/>
</dbReference>
<dbReference type="EMBL" id="CP000448">
    <property type="protein sequence ID" value="ABI69571.1"/>
    <property type="molecule type" value="Genomic_DNA"/>
</dbReference>
<dbReference type="GO" id="GO:0004812">
    <property type="term" value="F:aminoacyl-tRNA ligase activity"/>
    <property type="evidence" value="ECO:0007669"/>
    <property type="project" value="UniProtKB-KW"/>
</dbReference>
<dbReference type="RefSeq" id="WP_011641655.1">
    <property type="nucleotide sequence ID" value="NC_008346.1"/>
</dbReference>